<evidence type="ECO:0000256" key="3">
    <source>
        <dbReference type="ARBA" id="ARBA00022692"/>
    </source>
</evidence>
<evidence type="ECO:0000256" key="6">
    <source>
        <dbReference type="RuleBase" id="RU004914"/>
    </source>
</evidence>
<sequence length="477" mass="50818">MDTSTTSIASEIGEMKTPPENMVINKASAAEEAPVVVAGDEDDDGEAGLGLREEVKKQLWLAGPLVAGALLRYVIQMISVMFVGHLGELPLAGASMANSFTTVTGFSLLLGMASALDTLCGQAFGAQQYHLLGIYKQRAMLLLTAVSVPLAVVWFYTGDILRLFGQEADIATEAGAYARWMIPALFAYGLLHCQIRFLQTQNVVLPVMAAAGATALCHLLVCWVLVYAAGMGNRGAALSNAVSYWINVAILAVYVRVSSSCKKTWTGFSTEAFRDALGFFRLAVPSALMVCLNTASLVWMIPFGLGCAISTRVSNELGAGRPHAARLAVRVSVFMAISEGLVIGLVLISVRNIWGHAYSNEEEVVKYVGKVLLVISVSNFFDGIQCVLSGVARGCGWQKIGACVNLGAYYIVGIPSAYLIAFILHLGGMGLWLGITCGILVQVVLLMAFTLCTNWDKEAANAKHRALNSSLPSDTAT</sequence>
<feature type="transmembrane region" description="Helical" evidence="6">
    <location>
        <begin position="207"/>
        <end position="230"/>
    </location>
</feature>
<evidence type="ECO:0000256" key="4">
    <source>
        <dbReference type="ARBA" id="ARBA00022989"/>
    </source>
</evidence>
<protein>
    <recommendedName>
        <fullName evidence="6">Protein DETOXIFICATION</fullName>
    </recommendedName>
    <alternativeName>
        <fullName evidence="6">Multidrug and toxic compound extrusion protein</fullName>
    </alternativeName>
</protein>
<dbReference type="Gramene" id="OGLUM06G16690.3">
    <property type="protein sequence ID" value="OGLUM06G16690.3"/>
    <property type="gene ID" value="OGLUM06G16690"/>
</dbReference>
<dbReference type="GO" id="GO:1990961">
    <property type="term" value="P:xenobiotic detoxification by transmembrane export across the plasma membrane"/>
    <property type="evidence" value="ECO:0007669"/>
    <property type="project" value="InterPro"/>
</dbReference>
<dbReference type="GO" id="GO:0015297">
    <property type="term" value="F:antiporter activity"/>
    <property type="evidence" value="ECO:0007669"/>
    <property type="project" value="InterPro"/>
</dbReference>
<feature type="transmembrane region" description="Helical" evidence="6">
    <location>
        <begin position="59"/>
        <end position="83"/>
    </location>
</feature>
<keyword evidence="8" id="KW-1185">Reference proteome</keyword>
<dbReference type="PANTHER" id="PTHR11206">
    <property type="entry name" value="MULTIDRUG RESISTANCE PROTEIN"/>
    <property type="match status" value="1"/>
</dbReference>
<evidence type="ECO:0000313" key="8">
    <source>
        <dbReference type="Proteomes" id="UP000026961"/>
    </source>
</evidence>
<dbReference type="EnsemblPlants" id="OGLUM06G16690.3">
    <property type="protein sequence ID" value="OGLUM06G16690.3"/>
    <property type="gene ID" value="OGLUM06G16690"/>
</dbReference>
<feature type="transmembrane region" description="Helical" evidence="6">
    <location>
        <begin position="407"/>
        <end position="426"/>
    </location>
</feature>
<feature type="transmembrane region" description="Helical" evidence="6">
    <location>
        <begin position="103"/>
        <end position="126"/>
    </location>
</feature>
<dbReference type="AlphaFoldDB" id="A0A0E0A9Y5"/>
<keyword evidence="3 6" id="KW-0812">Transmembrane</keyword>
<evidence type="ECO:0000313" key="7">
    <source>
        <dbReference type="EnsemblPlants" id="OGLUM06G16690.3"/>
    </source>
</evidence>
<dbReference type="InterPro" id="IPR002528">
    <property type="entry name" value="MATE_fam"/>
</dbReference>
<comment type="subcellular location">
    <subcellularLocation>
        <location evidence="1">Membrane</location>
        <topology evidence="1">Multi-pass membrane protein</topology>
    </subcellularLocation>
</comment>
<feature type="transmembrane region" description="Helical" evidence="6">
    <location>
        <begin position="432"/>
        <end position="455"/>
    </location>
</feature>
<dbReference type="GO" id="GO:0016020">
    <property type="term" value="C:membrane"/>
    <property type="evidence" value="ECO:0007669"/>
    <property type="project" value="UniProtKB-SubCell"/>
</dbReference>
<keyword evidence="4 6" id="KW-1133">Transmembrane helix</keyword>
<evidence type="ECO:0000256" key="5">
    <source>
        <dbReference type="ARBA" id="ARBA00023136"/>
    </source>
</evidence>
<dbReference type="InterPro" id="IPR045069">
    <property type="entry name" value="MATE_euk"/>
</dbReference>
<feature type="transmembrane region" description="Helical" evidence="6">
    <location>
        <begin position="236"/>
        <end position="257"/>
    </location>
</feature>
<reference evidence="7" key="2">
    <citation type="submission" date="2018-05" db="EMBL/GenBank/DDBJ databases">
        <title>OgluRS3 (Oryza glumaepatula Reference Sequence Version 3).</title>
        <authorList>
            <person name="Zhang J."/>
            <person name="Kudrna D."/>
            <person name="Lee S."/>
            <person name="Talag J."/>
            <person name="Welchert J."/>
            <person name="Wing R.A."/>
        </authorList>
    </citation>
    <scope>NUCLEOTIDE SEQUENCE [LARGE SCALE GENOMIC DNA]</scope>
</reference>
<reference evidence="7" key="1">
    <citation type="submission" date="2015-04" db="UniProtKB">
        <authorList>
            <consortium name="EnsemblPlants"/>
        </authorList>
    </citation>
    <scope>IDENTIFICATION</scope>
</reference>
<feature type="transmembrane region" description="Helical" evidence="6">
    <location>
        <begin position="177"/>
        <end position="195"/>
    </location>
</feature>
<dbReference type="Pfam" id="PF01554">
    <property type="entry name" value="MatE"/>
    <property type="match status" value="2"/>
</dbReference>
<dbReference type="GO" id="GO:0042910">
    <property type="term" value="F:xenobiotic transmembrane transporter activity"/>
    <property type="evidence" value="ECO:0007669"/>
    <property type="project" value="InterPro"/>
</dbReference>
<organism evidence="7">
    <name type="scientific">Oryza glumipatula</name>
    <dbReference type="NCBI Taxonomy" id="40148"/>
    <lineage>
        <taxon>Eukaryota</taxon>
        <taxon>Viridiplantae</taxon>
        <taxon>Streptophyta</taxon>
        <taxon>Embryophyta</taxon>
        <taxon>Tracheophyta</taxon>
        <taxon>Spermatophyta</taxon>
        <taxon>Magnoliopsida</taxon>
        <taxon>Liliopsida</taxon>
        <taxon>Poales</taxon>
        <taxon>Poaceae</taxon>
        <taxon>BOP clade</taxon>
        <taxon>Oryzoideae</taxon>
        <taxon>Oryzeae</taxon>
        <taxon>Oryzinae</taxon>
        <taxon>Oryza</taxon>
    </lineage>
</organism>
<name>A0A0E0A9Y5_9ORYZ</name>
<dbReference type="CDD" id="cd13132">
    <property type="entry name" value="MATE_eukaryotic"/>
    <property type="match status" value="1"/>
</dbReference>
<comment type="similarity">
    <text evidence="2 6">Belongs to the multi antimicrobial extrusion (MATE) (TC 2.A.66.1) family.</text>
</comment>
<feature type="transmembrane region" description="Helical" evidence="6">
    <location>
        <begin position="327"/>
        <end position="350"/>
    </location>
</feature>
<feature type="transmembrane region" description="Helical" evidence="6">
    <location>
        <begin position="138"/>
        <end position="157"/>
    </location>
</feature>
<feature type="transmembrane region" description="Helical" evidence="6">
    <location>
        <begin position="278"/>
        <end position="301"/>
    </location>
</feature>
<evidence type="ECO:0000256" key="2">
    <source>
        <dbReference type="ARBA" id="ARBA00010199"/>
    </source>
</evidence>
<accession>A0A0E0A9Y5</accession>
<dbReference type="NCBIfam" id="TIGR00797">
    <property type="entry name" value="matE"/>
    <property type="match status" value="1"/>
</dbReference>
<dbReference type="Proteomes" id="UP000026961">
    <property type="component" value="Chromosome 6"/>
</dbReference>
<proteinExistence type="inferred from homology"/>
<evidence type="ECO:0000256" key="1">
    <source>
        <dbReference type="ARBA" id="ARBA00004141"/>
    </source>
</evidence>
<keyword evidence="5 6" id="KW-0472">Membrane</keyword>